<proteinExistence type="predicted"/>
<dbReference type="AlphaFoldDB" id="A0A9N9E173"/>
<comment type="caution">
    <text evidence="1">The sequence shown here is derived from an EMBL/GenBank/DDBJ whole genome shotgun (WGS) entry which is preliminary data.</text>
</comment>
<sequence>MNALQINKELTDAFQSFDDLHEEILYQIFDYVDELITEKLHPFLTEFFNKHHSPEGWDNAVDEIVINKSDFEIICKTKKLLKWTLVQFGEIPMRRQKTNIQSDGVGYINDVSNYAIVIREGARPNASTKKNISIDAKVVKSMVCLYNHIILSEAYTRYQLFANLHTYGITAHQTEVCLLMLDFRDNIIL</sequence>
<name>A0A9N9E173_9GLOM</name>
<dbReference type="OrthoDB" id="15001at2759"/>
<reference evidence="1" key="1">
    <citation type="submission" date="2021-06" db="EMBL/GenBank/DDBJ databases">
        <authorList>
            <person name="Kallberg Y."/>
            <person name="Tangrot J."/>
            <person name="Rosling A."/>
        </authorList>
    </citation>
    <scope>NUCLEOTIDE SEQUENCE</scope>
    <source>
        <strain evidence="1">MA453B</strain>
    </source>
</reference>
<evidence type="ECO:0000313" key="1">
    <source>
        <dbReference type="EMBL" id="CAG8660974.1"/>
    </source>
</evidence>
<protein>
    <submittedName>
        <fullName evidence="1">5191_t:CDS:1</fullName>
    </submittedName>
</protein>
<dbReference type="Proteomes" id="UP000789405">
    <property type="component" value="Unassembled WGS sequence"/>
</dbReference>
<organism evidence="1 2">
    <name type="scientific">Dentiscutata erythropus</name>
    <dbReference type="NCBI Taxonomy" id="1348616"/>
    <lineage>
        <taxon>Eukaryota</taxon>
        <taxon>Fungi</taxon>
        <taxon>Fungi incertae sedis</taxon>
        <taxon>Mucoromycota</taxon>
        <taxon>Glomeromycotina</taxon>
        <taxon>Glomeromycetes</taxon>
        <taxon>Diversisporales</taxon>
        <taxon>Gigasporaceae</taxon>
        <taxon>Dentiscutata</taxon>
    </lineage>
</organism>
<evidence type="ECO:0000313" key="2">
    <source>
        <dbReference type="Proteomes" id="UP000789405"/>
    </source>
</evidence>
<gene>
    <name evidence="1" type="ORF">DERYTH_LOCUS10710</name>
</gene>
<accession>A0A9N9E173</accession>
<dbReference type="EMBL" id="CAJVPY010006346">
    <property type="protein sequence ID" value="CAG8660974.1"/>
    <property type="molecule type" value="Genomic_DNA"/>
</dbReference>
<keyword evidence="2" id="KW-1185">Reference proteome</keyword>